<proteinExistence type="predicted"/>
<evidence type="ECO:0000259" key="3">
    <source>
        <dbReference type="PROSITE" id="PS51186"/>
    </source>
</evidence>
<sequence>MFKNYTIDKLSTRHHPEILNVWESSVRATHHFLNEADIQAYKSMISGTYLGTLRLFGIKKGDNLLGFIGVGDKAIRLLFVSPASRAMGIGLALVNFVYQHFHIREVDVNEQNTQAYDFYRHLGFVVTERSATDAIGKPFPVLSMKLV</sequence>
<dbReference type="STRING" id="425514.SAMN05443550_105193"/>
<dbReference type="EMBL" id="FNRA01000005">
    <property type="protein sequence ID" value="SEA78595.1"/>
    <property type="molecule type" value="Genomic_DNA"/>
</dbReference>
<dbReference type="CDD" id="cd04301">
    <property type="entry name" value="NAT_SF"/>
    <property type="match status" value="1"/>
</dbReference>
<dbReference type="SUPFAM" id="SSF55729">
    <property type="entry name" value="Acyl-CoA N-acyltransferases (Nat)"/>
    <property type="match status" value="1"/>
</dbReference>
<dbReference type="AlphaFoldDB" id="A0A1H4E0R0"/>
<dbReference type="PROSITE" id="PS51186">
    <property type="entry name" value="GNAT"/>
    <property type="match status" value="1"/>
</dbReference>
<feature type="domain" description="N-acetyltransferase" evidence="3">
    <location>
        <begin position="5"/>
        <end position="147"/>
    </location>
</feature>
<protein>
    <submittedName>
        <fullName evidence="4">Putative acetyltransferase</fullName>
    </submittedName>
</protein>
<evidence type="ECO:0000256" key="2">
    <source>
        <dbReference type="ARBA" id="ARBA00023315"/>
    </source>
</evidence>
<dbReference type="InterPro" id="IPR016181">
    <property type="entry name" value="Acyl_CoA_acyltransferase"/>
</dbReference>
<evidence type="ECO:0000256" key="1">
    <source>
        <dbReference type="ARBA" id="ARBA00022679"/>
    </source>
</evidence>
<keyword evidence="2" id="KW-0012">Acyltransferase</keyword>
<dbReference type="PANTHER" id="PTHR43800:SF1">
    <property type="entry name" value="PEPTIDYL-LYSINE N-ACETYLTRANSFERASE YJAB"/>
    <property type="match status" value="1"/>
</dbReference>
<keyword evidence="1 4" id="KW-0808">Transferase</keyword>
<dbReference type="Proteomes" id="UP000198850">
    <property type="component" value="Unassembled WGS sequence"/>
</dbReference>
<reference evidence="4 5" key="1">
    <citation type="submission" date="2016-10" db="EMBL/GenBank/DDBJ databases">
        <authorList>
            <person name="de Groot N.N."/>
        </authorList>
    </citation>
    <scope>NUCLEOTIDE SEQUENCE [LARGE SCALE GENOMIC DNA]</scope>
    <source>
        <strain evidence="4 5">DSM 19033</strain>
    </source>
</reference>
<dbReference type="OrthoDB" id="9789605at2"/>
<gene>
    <name evidence="4" type="ORF">SAMN05443550_105193</name>
</gene>
<evidence type="ECO:0000313" key="5">
    <source>
        <dbReference type="Proteomes" id="UP000198850"/>
    </source>
</evidence>
<organism evidence="4 5">
    <name type="scientific">Pedobacter hartonius</name>
    <dbReference type="NCBI Taxonomy" id="425514"/>
    <lineage>
        <taxon>Bacteria</taxon>
        <taxon>Pseudomonadati</taxon>
        <taxon>Bacteroidota</taxon>
        <taxon>Sphingobacteriia</taxon>
        <taxon>Sphingobacteriales</taxon>
        <taxon>Sphingobacteriaceae</taxon>
        <taxon>Pedobacter</taxon>
    </lineage>
</organism>
<dbReference type="InterPro" id="IPR000182">
    <property type="entry name" value="GNAT_dom"/>
</dbReference>
<evidence type="ECO:0000313" key="4">
    <source>
        <dbReference type="EMBL" id="SEA78595.1"/>
    </source>
</evidence>
<keyword evidence="5" id="KW-1185">Reference proteome</keyword>
<dbReference type="Gene3D" id="3.40.630.30">
    <property type="match status" value="1"/>
</dbReference>
<name>A0A1H4E0R0_9SPHI</name>
<accession>A0A1H4E0R0</accession>
<dbReference type="RefSeq" id="WP_090556693.1">
    <property type="nucleotide sequence ID" value="NZ_FNRA01000005.1"/>
</dbReference>
<dbReference type="Pfam" id="PF13673">
    <property type="entry name" value="Acetyltransf_10"/>
    <property type="match status" value="1"/>
</dbReference>
<dbReference type="PANTHER" id="PTHR43800">
    <property type="entry name" value="PEPTIDYL-LYSINE N-ACETYLTRANSFERASE YJAB"/>
    <property type="match status" value="1"/>
</dbReference>
<dbReference type="GO" id="GO:0016747">
    <property type="term" value="F:acyltransferase activity, transferring groups other than amino-acyl groups"/>
    <property type="evidence" value="ECO:0007669"/>
    <property type="project" value="InterPro"/>
</dbReference>